<organism evidence="5 6">
    <name type="scientific">Rhodobium orientis</name>
    <dbReference type="NCBI Taxonomy" id="34017"/>
    <lineage>
        <taxon>Bacteria</taxon>
        <taxon>Pseudomonadati</taxon>
        <taxon>Pseudomonadota</taxon>
        <taxon>Alphaproteobacteria</taxon>
        <taxon>Hyphomicrobiales</taxon>
        <taxon>Rhodobiaceae</taxon>
        <taxon>Rhodobium</taxon>
    </lineage>
</organism>
<name>A0A327JN74_9HYPH</name>
<keyword evidence="3 4" id="KW-0143">Chaperone</keyword>
<evidence type="ECO:0000256" key="3">
    <source>
        <dbReference type="ARBA" id="ARBA00023186"/>
    </source>
</evidence>
<evidence type="ECO:0000256" key="1">
    <source>
        <dbReference type="ARBA" id="ARBA00004496"/>
    </source>
</evidence>
<dbReference type="HAMAP" id="MF_02200">
    <property type="entry name" value="NapD"/>
    <property type="match status" value="1"/>
</dbReference>
<sequence length="75" mass="7938">MTICSLVVYAKPENTDAVALKLAGLAGIEIHATDPGGKLVVTVDHADRRQCSETIMGLSAVPGVINTALVYEYHE</sequence>
<evidence type="ECO:0000256" key="2">
    <source>
        <dbReference type="ARBA" id="ARBA00022490"/>
    </source>
</evidence>
<evidence type="ECO:0000313" key="5">
    <source>
        <dbReference type="EMBL" id="RAI27165.1"/>
    </source>
</evidence>
<comment type="subcellular location">
    <subcellularLocation>
        <location evidence="1 4">Cytoplasm</location>
    </subcellularLocation>
</comment>
<comment type="function">
    <text evidence="4">Chaperone for NapA, the catalytic subunit of the periplasmic nitrate reductase. It binds directly and specifically to the twin-arginine signal peptide of NapA, preventing premature interaction with the Tat translocase and premature export.</text>
</comment>
<keyword evidence="6" id="KW-1185">Reference proteome</keyword>
<dbReference type="RefSeq" id="WP_111434454.1">
    <property type="nucleotide sequence ID" value="NZ_JACIGG010000003.1"/>
</dbReference>
<dbReference type="EMBL" id="NPEV01000021">
    <property type="protein sequence ID" value="RAI27165.1"/>
    <property type="molecule type" value="Genomic_DNA"/>
</dbReference>
<dbReference type="Gene3D" id="3.30.70.920">
    <property type="match status" value="1"/>
</dbReference>
<evidence type="ECO:0000313" key="6">
    <source>
        <dbReference type="Proteomes" id="UP000249299"/>
    </source>
</evidence>
<dbReference type="GO" id="GO:0005737">
    <property type="term" value="C:cytoplasm"/>
    <property type="evidence" value="ECO:0007669"/>
    <property type="project" value="UniProtKB-SubCell"/>
</dbReference>
<dbReference type="AlphaFoldDB" id="A0A327JN74"/>
<reference evidence="5 6" key="1">
    <citation type="submission" date="2017-07" db="EMBL/GenBank/DDBJ databases">
        <title>Draft Genome Sequences of Select Purple Nonsulfur Bacteria.</title>
        <authorList>
            <person name="Lasarre B."/>
            <person name="Mckinlay J.B."/>
        </authorList>
    </citation>
    <scope>NUCLEOTIDE SEQUENCE [LARGE SCALE GENOMIC DNA]</scope>
    <source>
        <strain evidence="5 6">DSM 11290</strain>
    </source>
</reference>
<evidence type="ECO:0000256" key="4">
    <source>
        <dbReference type="HAMAP-Rule" id="MF_02200"/>
    </source>
</evidence>
<dbReference type="GO" id="GO:0051224">
    <property type="term" value="P:negative regulation of protein transport"/>
    <property type="evidence" value="ECO:0007669"/>
    <property type="project" value="UniProtKB-UniRule"/>
</dbReference>
<accession>A0A327JN74</accession>
<dbReference type="InterPro" id="IPR005623">
    <property type="entry name" value="Chaperone_NapD_NO3_reduct"/>
</dbReference>
<proteinExistence type="inferred from homology"/>
<dbReference type="OrthoDB" id="8236177at2"/>
<dbReference type="PANTHER" id="PTHR38603:SF1">
    <property type="entry name" value="CHAPERONE NAPD"/>
    <property type="match status" value="1"/>
</dbReference>
<keyword evidence="2 4" id="KW-0963">Cytoplasm</keyword>
<dbReference type="PANTHER" id="PTHR38603">
    <property type="entry name" value="CHAPERONE NAPD"/>
    <property type="match status" value="1"/>
</dbReference>
<protein>
    <recommendedName>
        <fullName evidence="4">Chaperone NapD</fullName>
    </recommendedName>
    <alternativeName>
        <fullName evidence="4">NapA signal peptide-binding chaperone NapD</fullName>
    </alternativeName>
</protein>
<dbReference type="Proteomes" id="UP000249299">
    <property type="component" value="Unassembled WGS sequence"/>
</dbReference>
<dbReference type="Pfam" id="PF03927">
    <property type="entry name" value="NapD"/>
    <property type="match status" value="1"/>
</dbReference>
<dbReference type="GO" id="GO:0005048">
    <property type="term" value="F:signal sequence binding"/>
    <property type="evidence" value="ECO:0007669"/>
    <property type="project" value="UniProtKB-UniRule"/>
</dbReference>
<gene>
    <name evidence="4" type="primary">napD</name>
    <name evidence="5" type="ORF">CH339_11240</name>
</gene>
<comment type="similarity">
    <text evidence="4">Belongs to the NapD family.</text>
</comment>
<comment type="subunit">
    <text evidence="4">Interacts with the cytoplasmic NapA precursor.</text>
</comment>
<comment type="caution">
    <text evidence="5">The sequence shown here is derived from an EMBL/GenBank/DDBJ whole genome shotgun (WGS) entry which is preliminary data.</text>
</comment>